<reference evidence="3 4" key="1">
    <citation type="journal article" date="2017" name="New Microbes New Infect">
        <title>Genome sequence of 'Leucobacter massiliensis' sp. nov. isolated from human pharynx after travel to the 2014 Hajj.</title>
        <authorList>
            <person name="Leangapichart T."/>
            <person name="Gautret P."/>
            <person name="Nguyen T.T."/>
            <person name="Armstrong N."/>
            <person name="Rolain J.M."/>
        </authorList>
    </citation>
    <scope>NUCLEOTIDE SEQUENCE [LARGE SCALE GENOMIC DNA]</scope>
    <source>
        <strain evidence="3 4">122RC15</strain>
    </source>
</reference>
<dbReference type="Proteomes" id="UP000238650">
    <property type="component" value="Unassembled WGS sequence"/>
</dbReference>
<evidence type="ECO:0008006" key="5">
    <source>
        <dbReference type="Google" id="ProtNLM"/>
    </source>
</evidence>
<protein>
    <recommendedName>
        <fullName evidence="5">DUF3043 domain-containing protein</fullName>
    </recommendedName>
</protein>
<evidence type="ECO:0000313" key="4">
    <source>
        <dbReference type="Proteomes" id="UP000238650"/>
    </source>
</evidence>
<sequence>MGRGILDETAGVAPAPREYPARSAPSERSGVAKKRVDSAAGNDEAGSAEREAVGKGRPTPSRKQAQAANARPIVGSKDKSVLKEQRRQQATARERARLGMMEGDERYLGPRDRGPQRRFVRDYVDARWSVGEMLIPMMLVVLVMTFIPGIVQVISLIVIWAFVGLAVIDAVLLGMRLKRLLGQKFGEDRVQPGFRWYAAMRAFQFRPLRVPKPQVKRGQRPA</sequence>
<keyword evidence="2" id="KW-1133">Transmembrane helix</keyword>
<dbReference type="InterPro" id="IPR021403">
    <property type="entry name" value="DUF3043"/>
</dbReference>
<dbReference type="EMBL" id="MWZD01000013">
    <property type="protein sequence ID" value="PRI11985.1"/>
    <property type="molecule type" value="Genomic_DNA"/>
</dbReference>
<name>A0A2S9QQX0_9MICO</name>
<feature type="transmembrane region" description="Helical" evidence="2">
    <location>
        <begin position="126"/>
        <end position="147"/>
    </location>
</feature>
<comment type="caution">
    <text evidence="3">The sequence shown here is derived from an EMBL/GenBank/DDBJ whole genome shotgun (WGS) entry which is preliminary data.</text>
</comment>
<feature type="region of interest" description="Disordered" evidence="1">
    <location>
        <begin position="1"/>
        <end position="96"/>
    </location>
</feature>
<accession>A0A2S9QQX0</accession>
<keyword evidence="2" id="KW-0812">Transmembrane</keyword>
<dbReference type="OrthoDB" id="5194448at2"/>
<evidence type="ECO:0000256" key="1">
    <source>
        <dbReference type="SAM" id="MobiDB-lite"/>
    </source>
</evidence>
<dbReference type="Pfam" id="PF11241">
    <property type="entry name" value="DUF3043"/>
    <property type="match status" value="1"/>
</dbReference>
<evidence type="ECO:0000256" key="2">
    <source>
        <dbReference type="SAM" id="Phobius"/>
    </source>
</evidence>
<evidence type="ECO:0000313" key="3">
    <source>
        <dbReference type="EMBL" id="PRI11985.1"/>
    </source>
</evidence>
<dbReference type="AlphaFoldDB" id="A0A2S9QQX0"/>
<proteinExistence type="predicted"/>
<keyword evidence="2" id="KW-0472">Membrane</keyword>
<keyword evidence="4" id="KW-1185">Reference proteome</keyword>
<gene>
    <name evidence="3" type="ORF">B4915_02645</name>
</gene>
<organism evidence="3 4">
    <name type="scientific">Leucobacter massiliensis</name>
    <dbReference type="NCBI Taxonomy" id="1686285"/>
    <lineage>
        <taxon>Bacteria</taxon>
        <taxon>Bacillati</taxon>
        <taxon>Actinomycetota</taxon>
        <taxon>Actinomycetes</taxon>
        <taxon>Micrococcales</taxon>
        <taxon>Microbacteriaceae</taxon>
        <taxon>Leucobacter</taxon>
    </lineage>
</organism>
<feature type="transmembrane region" description="Helical" evidence="2">
    <location>
        <begin position="153"/>
        <end position="175"/>
    </location>
</feature>
<feature type="compositionally biased region" description="Basic and acidic residues" evidence="1">
    <location>
        <begin position="76"/>
        <end position="96"/>
    </location>
</feature>